<dbReference type="InterPro" id="IPR029071">
    <property type="entry name" value="Ubiquitin-like_domsf"/>
</dbReference>
<evidence type="ECO:0000259" key="1">
    <source>
        <dbReference type="PROSITE" id="PS50053"/>
    </source>
</evidence>
<dbReference type="InterPro" id="IPR050158">
    <property type="entry name" value="Ubiquitin_ubiquitin-like"/>
</dbReference>
<proteinExistence type="predicted"/>
<dbReference type="EMBL" id="QXFU01000602">
    <property type="protein sequence ID" value="KAE9027869.1"/>
    <property type="molecule type" value="Genomic_DNA"/>
</dbReference>
<evidence type="ECO:0000313" key="3">
    <source>
        <dbReference type="EMBL" id="KAE9339480.1"/>
    </source>
</evidence>
<evidence type="ECO:0000313" key="4">
    <source>
        <dbReference type="Proteomes" id="UP000434957"/>
    </source>
</evidence>
<organism evidence="2 5">
    <name type="scientific">Phytophthora rubi</name>
    <dbReference type="NCBI Taxonomy" id="129364"/>
    <lineage>
        <taxon>Eukaryota</taxon>
        <taxon>Sar</taxon>
        <taxon>Stramenopiles</taxon>
        <taxon>Oomycota</taxon>
        <taxon>Peronosporomycetes</taxon>
        <taxon>Peronosporales</taxon>
        <taxon>Peronosporaceae</taxon>
        <taxon>Phytophthora</taxon>
    </lineage>
</organism>
<name>A0A6A3M7B4_9STRA</name>
<dbReference type="Pfam" id="PF00240">
    <property type="entry name" value="ubiquitin"/>
    <property type="match status" value="1"/>
</dbReference>
<sequence length="143" mass="16332">MKQTIEFKEGIQPGQQRLIFAGKLLEDGHTLIDYNIQNQFTMHLAWYSTFFLGCNQYAKNVVTPVKYTSELYGAMSSIALKKCRALPPHRGHPVPERVVRRRRSLSVEGQSVFRRVGVTPVKPMMAKDPVVRKSMPMPEFVPV</sequence>
<evidence type="ECO:0000313" key="2">
    <source>
        <dbReference type="EMBL" id="KAE9027869.1"/>
    </source>
</evidence>
<dbReference type="Gene3D" id="3.10.20.90">
    <property type="entry name" value="Phosphatidylinositol 3-kinase Catalytic Subunit, Chain A, domain 1"/>
    <property type="match status" value="1"/>
</dbReference>
<gene>
    <name evidence="2" type="ORF">PR002_g10554</name>
    <name evidence="3" type="ORF">PR003_g10987</name>
</gene>
<dbReference type="InterPro" id="IPR019956">
    <property type="entry name" value="Ubiquitin_dom"/>
</dbReference>
<keyword evidence="4" id="KW-1185">Reference proteome</keyword>
<dbReference type="PRINTS" id="PR00348">
    <property type="entry name" value="UBIQUITIN"/>
</dbReference>
<reference evidence="2 5" key="1">
    <citation type="submission" date="2018-09" db="EMBL/GenBank/DDBJ databases">
        <title>Genomic investigation of the strawberry pathogen Phytophthora fragariae indicates pathogenicity is determined by transcriptional variation in three key races.</title>
        <authorList>
            <person name="Adams T.M."/>
            <person name="Armitage A.D."/>
            <person name="Sobczyk M.K."/>
            <person name="Bates H.J."/>
            <person name="Dunwell J.M."/>
            <person name="Nellist C.F."/>
            <person name="Harrison R.J."/>
        </authorList>
    </citation>
    <scope>NUCLEOTIDE SEQUENCE [LARGE SCALE GENOMIC DNA]</scope>
    <source>
        <strain evidence="2 5">SCRP324</strain>
        <strain evidence="3 4">SCRP333</strain>
    </source>
</reference>
<dbReference type="PANTHER" id="PTHR10666">
    <property type="entry name" value="UBIQUITIN"/>
    <property type="match status" value="1"/>
</dbReference>
<dbReference type="InterPro" id="IPR000626">
    <property type="entry name" value="Ubiquitin-like_dom"/>
</dbReference>
<accession>A0A6A3M7B4</accession>
<dbReference type="PROSITE" id="PS50053">
    <property type="entry name" value="UBIQUITIN_2"/>
    <property type="match status" value="1"/>
</dbReference>
<dbReference type="Proteomes" id="UP000435112">
    <property type="component" value="Unassembled WGS sequence"/>
</dbReference>
<dbReference type="SUPFAM" id="SSF54236">
    <property type="entry name" value="Ubiquitin-like"/>
    <property type="match status" value="1"/>
</dbReference>
<protein>
    <recommendedName>
        <fullName evidence="1">Ubiquitin-like domain-containing protein</fullName>
    </recommendedName>
</protein>
<dbReference type="OrthoDB" id="428577at2759"/>
<feature type="domain" description="Ubiquitin-like" evidence="1">
    <location>
        <begin position="1"/>
        <end position="44"/>
    </location>
</feature>
<comment type="caution">
    <text evidence="2">The sequence shown here is derived from an EMBL/GenBank/DDBJ whole genome shotgun (WGS) entry which is preliminary data.</text>
</comment>
<evidence type="ECO:0000313" key="5">
    <source>
        <dbReference type="Proteomes" id="UP000435112"/>
    </source>
</evidence>
<dbReference type="AlphaFoldDB" id="A0A6A3M7B4"/>
<dbReference type="EMBL" id="QXFT01000617">
    <property type="protein sequence ID" value="KAE9339480.1"/>
    <property type="molecule type" value="Genomic_DNA"/>
</dbReference>
<dbReference type="Proteomes" id="UP000434957">
    <property type="component" value="Unassembled WGS sequence"/>
</dbReference>